<organism evidence="4 5">
    <name type="scientific">Intoshia linei</name>
    <dbReference type="NCBI Taxonomy" id="1819745"/>
    <lineage>
        <taxon>Eukaryota</taxon>
        <taxon>Metazoa</taxon>
        <taxon>Spiralia</taxon>
        <taxon>Lophotrochozoa</taxon>
        <taxon>Mesozoa</taxon>
        <taxon>Orthonectida</taxon>
        <taxon>Rhopaluridae</taxon>
        <taxon>Intoshia</taxon>
    </lineage>
</organism>
<keyword evidence="2" id="KW-1133">Transmembrane helix</keyword>
<keyword evidence="5" id="KW-1185">Reference proteome</keyword>
<dbReference type="AlphaFoldDB" id="A0A177AWJ7"/>
<comment type="caution">
    <text evidence="4">The sequence shown here is derived from an EMBL/GenBank/DDBJ whole genome shotgun (WGS) entry which is preliminary data.</text>
</comment>
<protein>
    <recommendedName>
        <fullName evidence="3">Sortilin N-terminal domain-containing protein</fullName>
    </recommendedName>
</protein>
<dbReference type="OrthoDB" id="443634at2759"/>
<dbReference type="SUPFAM" id="SSF110296">
    <property type="entry name" value="Oligoxyloglucan reducing end-specific cellobiohydrolase"/>
    <property type="match status" value="1"/>
</dbReference>
<keyword evidence="1" id="KW-0677">Repeat</keyword>
<reference evidence="4 5" key="1">
    <citation type="submission" date="2016-04" db="EMBL/GenBank/DDBJ databases">
        <title>The genome of Intoshia linei affirms orthonectids as highly simplified spiralians.</title>
        <authorList>
            <person name="Mikhailov K.V."/>
            <person name="Slusarev G.S."/>
            <person name="Nikitin M.A."/>
            <person name="Logacheva M.D."/>
            <person name="Penin A."/>
            <person name="Aleoshin V."/>
            <person name="Panchin Y.V."/>
        </authorList>
    </citation>
    <scope>NUCLEOTIDE SEQUENCE [LARGE SCALE GENOMIC DNA]</scope>
    <source>
        <strain evidence="4">Intl2013</strain>
        <tissue evidence="4">Whole animal</tissue>
    </source>
</reference>
<evidence type="ECO:0000313" key="5">
    <source>
        <dbReference type="Proteomes" id="UP000078046"/>
    </source>
</evidence>
<dbReference type="EMBL" id="LWCA01000943">
    <property type="protein sequence ID" value="OAF66398.1"/>
    <property type="molecule type" value="Genomic_DNA"/>
</dbReference>
<gene>
    <name evidence="4" type="ORF">A3Q56_05881</name>
</gene>
<keyword evidence="2" id="KW-0472">Membrane</keyword>
<sequence length="758" mass="89927">MFDFHYTEKCIYSISWEYYYYSSYTTFYKTCFKKNQFVNENEMQMGVEGSEMLHNAINYEKQSKMIKLNENCYKYRYKLTHYNEMNHVLIICIDEKDGWRLVNYEQEMLQYFIKPDNHFIHAMIDSSDNLYYLNLKSKNGNSKKEKNVVSSSTKIFVDSRVNKVNWSMMFENSTNLHLSMNQMFYIKHIGRKYDLISFNYLNKVKKSILQSYFLKDFYMVYKYLIIKVQNGFMLSENGGKTYFTMYIEHFHSIRRYKFLYLGGDRLLLLTQFGDFDNQPSHVNIYVSDSSHLYYNKIISFLFRIDWIDYHVAYNNVFMLFSKSKSMGYITHNHGSDWSFIYDTNSKNCNVDVELKLRSDEDVKKLNLPNACTLRVVSPPLQLESRSDERYMTIGLIIVNAVSVPATIGDYNEFKSLNVSTYMTVDGGYTWQMLLKNTYSYQLLSSKDGTVQILATSAGVYYTHDLGNNWLFYAEIHSNYDKIMINNDKIYYINYETSIINFGNYKYEKTKYAFNELRVTHQFDVCSDTYGKENFIKFIHCINGNQYYYYKHDKSLCAVYESKRIYKNLISLNEDHSGKDTHMCNCTKYDYSCETGFYRDFKTHDCIHRKHQIIAKHVCLNSKLYSIYTQNAYEKFKNENYCSNGFKAPINEPVFIFDTCYENTNDKEDVSKPFFDLKTIFIVKWCLSFLFVFILLIIVLRIYIKCIICCCPYTKVSSGDTSKFKKSDMNLMMDDVSHLSVDLDDINKPNVVTSIQKND</sequence>
<evidence type="ECO:0000313" key="4">
    <source>
        <dbReference type="EMBL" id="OAF66398.1"/>
    </source>
</evidence>
<feature type="transmembrane region" description="Helical" evidence="2">
    <location>
        <begin position="680"/>
        <end position="703"/>
    </location>
</feature>
<keyword evidence="2" id="KW-0812">Transmembrane</keyword>
<dbReference type="InterPro" id="IPR031778">
    <property type="entry name" value="Sortilin_N"/>
</dbReference>
<accession>A0A177AWJ7</accession>
<evidence type="ECO:0000256" key="2">
    <source>
        <dbReference type="SAM" id="Phobius"/>
    </source>
</evidence>
<dbReference type="Proteomes" id="UP000078046">
    <property type="component" value="Unassembled WGS sequence"/>
</dbReference>
<dbReference type="Pfam" id="PF15902">
    <property type="entry name" value="Sortilin-Vps10"/>
    <property type="match status" value="1"/>
</dbReference>
<evidence type="ECO:0000256" key="1">
    <source>
        <dbReference type="ARBA" id="ARBA00022737"/>
    </source>
</evidence>
<feature type="domain" description="Sortilin N-terminal" evidence="3">
    <location>
        <begin position="88"/>
        <end position="470"/>
    </location>
</feature>
<proteinExistence type="predicted"/>
<evidence type="ECO:0000259" key="3">
    <source>
        <dbReference type="Pfam" id="PF15902"/>
    </source>
</evidence>
<name>A0A177AWJ7_9BILA</name>